<protein>
    <recommendedName>
        <fullName evidence="4">Phosphatidate cytidylyltransferase</fullName>
    </recommendedName>
</protein>
<proteinExistence type="predicted"/>
<evidence type="ECO:0008006" key="4">
    <source>
        <dbReference type="Google" id="ProtNLM"/>
    </source>
</evidence>
<sequence length="83" mass="9440">MRHPYEKLVRMELAAIASVILFGVIALIQGFLLFILLSFYLLAFSLLCEAMLLWQTGNSPDAGKQGLRAVLLFIFTTYLFFHL</sequence>
<evidence type="ECO:0000313" key="2">
    <source>
        <dbReference type="EMBL" id="MFC2948954.1"/>
    </source>
</evidence>
<dbReference type="RefSeq" id="WP_390306524.1">
    <property type="nucleotide sequence ID" value="NZ_JBHRRZ010000017.1"/>
</dbReference>
<evidence type="ECO:0000256" key="1">
    <source>
        <dbReference type="SAM" id="Phobius"/>
    </source>
</evidence>
<keyword evidence="1" id="KW-0812">Transmembrane</keyword>
<dbReference type="Proteomes" id="UP001595387">
    <property type="component" value="Unassembled WGS sequence"/>
</dbReference>
<comment type="caution">
    <text evidence="2">The sequence shown here is derived from an EMBL/GenBank/DDBJ whole genome shotgun (WGS) entry which is preliminary data.</text>
</comment>
<dbReference type="EMBL" id="JBHRRZ010000017">
    <property type="protein sequence ID" value="MFC2948954.1"/>
    <property type="molecule type" value="Genomic_DNA"/>
</dbReference>
<keyword evidence="3" id="KW-1185">Reference proteome</keyword>
<reference evidence="3" key="1">
    <citation type="journal article" date="2019" name="Int. J. Syst. Evol. Microbiol.">
        <title>The Global Catalogue of Microorganisms (GCM) 10K type strain sequencing project: providing services to taxonomists for standard genome sequencing and annotation.</title>
        <authorList>
            <consortium name="The Broad Institute Genomics Platform"/>
            <consortium name="The Broad Institute Genome Sequencing Center for Infectious Disease"/>
            <person name="Wu L."/>
            <person name="Ma J."/>
        </authorList>
    </citation>
    <scope>NUCLEOTIDE SEQUENCE [LARGE SCALE GENOMIC DNA]</scope>
    <source>
        <strain evidence="3">KCTC 13193</strain>
    </source>
</reference>
<keyword evidence="1" id="KW-0472">Membrane</keyword>
<keyword evidence="1" id="KW-1133">Transmembrane helix</keyword>
<name>A0ABV7A793_9BACI</name>
<accession>A0ABV7A793</accession>
<organism evidence="2 3">
    <name type="scientific">Virgibacillus sediminis</name>
    <dbReference type="NCBI Taxonomy" id="202260"/>
    <lineage>
        <taxon>Bacteria</taxon>
        <taxon>Bacillati</taxon>
        <taxon>Bacillota</taxon>
        <taxon>Bacilli</taxon>
        <taxon>Bacillales</taxon>
        <taxon>Bacillaceae</taxon>
        <taxon>Virgibacillus</taxon>
    </lineage>
</organism>
<feature type="transmembrane region" description="Helical" evidence="1">
    <location>
        <begin position="12"/>
        <end position="28"/>
    </location>
</feature>
<evidence type="ECO:0000313" key="3">
    <source>
        <dbReference type="Proteomes" id="UP001595387"/>
    </source>
</evidence>
<gene>
    <name evidence="2" type="ORF">ACFODW_11465</name>
</gene>
<feature type="transmembrane region" description="Helical" evidence="1">
    <location>
        <begin position="66"/>
        <end position="81"/>
    </location>
</feature>